<evidence type="ECO:0000313" key="3">
    <source>
        <dbReference type="Proteomes" id="UP000030655"/>
    </source>
</evidence>
<dbReference type="Gene3D" id="1.10.530.10">
    <property type="match status" value="1"/>
</dbReference>
<name>A0A059EYV3_9MICR</name>
<feature type="chain" id="PRO_5001576753" description="Glycoside hydrolase family 19 catalytic domain-containing protein" evidence="1">
    <location>
        <begin position="20"/>
        <end position="314"/>
    </location>
</feature>
<accession>A0A059EYV3</accession>
<reference evidence="2 3" key="2">
    <citation type="submission" date="2014-03" db="EMBL/GenBank/DDBJ databases">
        <title>The Genome Sequence of Anncaliia algerae insect isolate PRA339.</title>
        <authorList>
            <consortium name="The Broad Institute Genome Sequencing Platform"/>
            <consortium name="The Broad Institute Genome Sequencing Center for Infectious Disease"/>
            <person name="Cuomo C."/>
            <person name="Becnel J."/>
            <person name="Sanscrainte N."/>
            <person name="Walker B."/>
            <person name="Young S.K."/>
            <person name="Zeng Q."/>
            <person name="Gargeya S."/>
            <person name="Fitzgerald M."/>
            <person name="Haas B."/>
            <person name="Abouelleil A."/>
            <person name="Alvarado L."/>
            <person name="Arachchi H.M."/>
            <person name="Berlin A.M."/>
            <person name="Chapman S.B."/>
            <person name="Dewar J."/>
            <person name="Goldberg J."/>
            <person name="Griggs A."/>
            <person name="Gujja S."/>
            <person name="Hansen M."/>
            <person name="Howarth C."/>
            <person name="Imamovic A."/>
            <person name="Larimer J."/>
            <person name="McCowan C."/>
            <person name="Murphy C."/>
            <person name="Neiman D."/>
            <person name="Pearson M."/>
            <person name="Priest M."/>
            <person name="Roberts A."/>
            <person name="Saif S."/>
            <person name="Shea T."/>
            <person name="Sisk P."/>
            <person name="Sykes S."/>
            <person name="Wortman J."/>
            <person name="Nusbaum C."/>
            <person name="Birren B."/>
        </authorList>
    </citation>
    <scope>NUCLEOTIDE SEQUENCE [LARGE SCALE GENOMIC DNA]</scope>
    <source>
        <strain evidence="2 3">PRA339</strain>
    </source>
</reference>
<evidence type="ECO:0008006" key="4">
    <source>
        <dbReference type="Google" id="ProtNLM"/>
    </source>
</evidence>
<keyword evidence="1" id="KW-0732">Signal</keyword>
<reference evidence="3" key="1">
    <citation type="submission" date="2013-02" db="EMBL/GenBank/DDBJ databases">
        <authorList>
            <consortium name="The Broad Institute Genome Sequencing Platform"/>
            <person name="Cuomo C."/>
            <person name="Becnel J."/>
            <person name="Sanscrainte N."/>
            <person name="Walker B."/>
            <person name="Young S.K."/>
            <person name="Zeng Q."/>
            <person name="Gargeya S."/>
            <person name="Fitzgerald M."/>
            <person name="Haas B."/>
            <person name="Abouelleil A."/>
            <person name="Alvarado L."/>
            <person name="Arachchi H.M."/>
            <person name="Berlin A.M."/>
            <person name="Chapman S.B."/>
            <person name="Dewar J."/>
            <person name="Goldberg J."/>
            <person name="Griggs A."/>
            <person name="Gujja S."/>
            <person name="Hansen M."/>
            <person name="Howarth C."/>
            <person name="Imamovic A."/>
            <person name="Larimer J."/>
            <person name="McCowan C."/>
            <person name="Murphy C."/>
            <person name="Neiman D."/>
            <person name="Pearson M."/>
            <person name="Priest M."/>
            <person name="Roberts A."/>
            <person name="Saif S."/>
            <person name="Shea T."/>
            <person name="Sisk P."/>
            <person name="Sykes S."/>
            <person name="Wortman J."/>
            <person name="Nusbaum C."/>
            <person name="Birren B."/>
        </authorList>
    </citation>
    <scope>NUCLEOTIDE SEQUENCE [LARGE SCALE GENOMIC DNA]</scope>
    <source>
        <strain evidence="3">PRA339</strain>
    </source>
</reference>
<dbReference type="EMBL" id="KK365219">
    <property type="protein sequence ID" value="KCZ79911.1"/>
    <property type="molecule type" value="Genomic_DNA"/>
</dbReference>
<dbReference type="AlphaFoldDB" id="A0A059EYV3"/>
<gene>
    <name evidence="2" type="ORF">H312_02689</name>
</gene>
<dbReference type="Proteomes" id="UP000030655">
    <property type="component" value="Unassembled WGS sequence"/>
</dbReference>
<keyword evidence="3" id="KW-1185">Reference proteome</keyword>
<dbReference type="OrthoDB" id="10296972at2759"/>
<evidence type="ECO:0000313" key="2">
    <source>
        <dbReference type="EMBL" id="KCZ79911.1"/>
    </source>
</evidence>
<dbReference type="HOGENOM" id="CLU_900071_0_0_1"/>
<proteinExistence type="predicted"/>
<evidence type="ECO:0000256" key="1">
    <source>
        <dbReference type="SAM" id="SignalP"/>
    </source>
</evidence>
<sequence length="314" mass="36061">MRRLQNIVMLVFFKLFARAYNGHLASSPKGYHFAYDGKIVLAANSNSLTSENTSNAVVGSITAMGRIKFHHDVDPDSDPENELETTLNPITKDDYINRLVAFLTETYWTDPEHTPDVGKAKQALIQIYDNISDPNPKELLVVTSLVIYETQAFMKMHEEPIPKDDRWYSRGILQIYSEKNYAHIAKLTGNNDFIKTPYILSNLDNRATDASLAFWKDLIGNARKEDPDFQISWMKALFLLKLKDLVPGPEENKKRRKIAFKQFQAIVNLFLNEKECLIQNCLEFIKYSINSNQSSALQHRKKKDQGLNPDTKQQ</sequence>
<organism evidence="2 3">
    <name type="scientific">Anncaliia algerae PRA339</name>
    <dbReference type="NCBI Taxonomy" id="1288291"/>
    <lineage>
        <taxon>Eukaryota</taxon>
        <taxon>Fungi</taxon>
        <taxon>Fungi incertae sedis</taxon>
        <taxon>Microsporidia</taxon>
        <taxon>Tubulinosematoidea</taxon>
        <taxon>Tubulinosematidae</taxon>
        <taxon>Anncaliia</taxon>
    </lineage>
</organism>
<feature type="signal peptide" evidence="1">
    <location>
        <begin position="1"/>
        <end position="19"/>
    </location>
</feature>
<dbReference type="VEuPathDB" id="MicrosporidiaDB:H312_02689"/>
<protein>
    <recommendedName>
        <fullName evidence="4">Glycoside hydrolase family 19 catalytic domain-containing protein</fullName>
    </recommendedName>
</protein>